<organism evidence="7 8">
    <name type="scientific">Calycomorphotria hydatis</name>
    <dbReference type="NCBI Taxonomy" id="2528027"/>
    <lineage>
        <taxon>Bacteria</taxon>
        <taxon>Pseudomonadati</taxon>
        <taxon>Planctomycetota</taxon>
        <taxon>Planctomycetia</taxon>
        <taxon>Planctomycetales</taxon>
        <taxon>Planctomycetaceae</taxon>
        <taxon>Calycomorphotria</taxon>
    </lineage>
</organism>
<dbReference type="EMBL" id="CP036316">
    <property type="protein sequence ID" value="QDT65554.1"/>
    <property type="molecule type" value="Genomic_DNA"/>
</dbReference>
<dbReference type="PANTHER" id="PTHR42749">
    <property type="entry name" value="CELL SHAPE-DETERMINING PROTEIN MREB"/>
    <property type="match status" value="1"/>
</dbReference>
<comment type="subunit">
    <text evidence="6">Forms polymers.</text>
</comment>
<dbReference type="InterPro" id="IPR056546">
    <property type="entry name" value="MreB_MamK-like"/>
</dbReference>
<reference evidence="7 8" key="1">
    <citation type="submission" date="2019-02" db="EMBL/GenBank/DDBJ databases">
        <title>Deep-cultivation of Planctomycetes and their phenomic and genomic characterization uncovers novel biology.</title>
        <authorList>
            <person name="Wiegand S."/>
            <person name="Jogler M."/>
            <person name="Boedeker C."/>
            <person name="Pinto D."/>
            <person name="Vollmers J."/>
            <person name="Rivas-Marin E."/>
            <person name="Kohn T."/>
            <person name="Peeters S.H."/>
            <person name="Heuer A."/>
            <person name="Rast P."/>
            <person name="Oberbeckmann S."/>
            <person name="Bunk B."/>
            <person name="Jeske O."/>
            <person name="Meyerdierks A."/>
            <person name="Storesund J.E."/>
            <person name="Kallscheuer N."/>
            <person name="Luecker S."/>
            <person name="Lage O.M."/>
            <person name="Pohl T."/>
            <person name="Merkel B.J."/>
            <person name="Hornburger P."/>
            <person name="Mueller R.-W."/>
            <person name="Bruemmer F."/>
            <person name="Labrenz M."/>
            <person name="Spormann A.M."/>
            <person name="Op den Camp H."/>
            <person name="Overmann J."/>
            <person name="Amann R."/>
            <person name="Jetten M.S.M."/>
            <person name="Mascher T."/>
            <person name="Medema M.H."/>
            <person name="Devos D.P."/>
            <person name="Kaster A.-K."/>
            <person name="Ovreas L."/>
            <person name="Rohde M."/>
            <person name="Galperin M.Y."/>
            <person name="Jogler C."/>
        </authorList>
    </citation>
    <scope>NUCLEOTIDE SEQUENCE [LARGE SCALE GENOMIC DNA]</scope>
    <source>
        <strain evidence="7 8">V22</strain>
    </source>
</reference>
<keyword evidence="3 6" id="KW-0067">ATP-binding</keyword>
<proteinExistence type="inferred from homology"/>
<dbReference type="NCBIfam" id="NF010539">
    <property type="entry name" value="PRK13927.1"/>
    <property type="match status" value="1"/>
</dbReference>
<accession>A0A517TB07</accession>
<dbReference type="GO" id="GO:0005737">
    <property type="term" value="C:cytoplasm"/>
    <property type="evidence" value="ECO:0007669"/>
    <property type="project" value="UniProtKB-SubCell"/>
</dbReference>
<comment type="function">
    <text evidence="6">Forms membrane-associated dynamic filaments that are essential for cell shape determination. Acts by regulating cell wall synthesis and cell elongation, and thus cell shape. A feedback loop between cell geometry and MreB localization may maintain elongated cell shape by targeting cell wall growth to regions of negative cell wall curvature.</text>
</comment>
<evidence type="ECO:0000256" key="6">
    <source>
        <dbReference type="HAMAP-Rule" id="MF_02207"/>
    </source>
</evidence>
<keyword evidence="2 6" id="KW-0547">Nucleotide-binding</keyword>
<dbReference type="Proteomes" id="UP000319976">
    <property type="component" value="Chromosome"/>
</dbReference>
<feature type="binding site" evidence="6">
    <location>
        <begin position="167"/>
        <end position="169"/>
    </location>
    <ligand>
        <name>ATP</name>
        <dbReference type="ChEBI" id="CHEBI:30616"/>
    </ligand>
</feature>
<dbReference type="InterPro" id="IPR043129">
    <property type="entry name" value="ATPase_NBD"/>
</dbReference>
<dbReference type="SUPFAM" id="SSF53067">
    <property type="entry name" value="Actin-like ATPase domain"/>
    <property type="match status" value="2"/>
</dbReference>
<dbReference type="Pfam" id="PF06723">
    <property type="entry name" value="MreB_Mbl"/>
    <property type="match status" value="1"/>
</dbReference>
<comment type="similarity">
    <text evidence="5 6">Belongs to the FtsA/MreB family.</text>
</comment>
<keyword evidence="4 6" id="KW-0133">Cell shape</keyword>
<keyword evidence="8" id="KW-1185">Reference proteome</keyword>
<evidence type="ECO:0000256" key="4">
    <source>
        <dbReference type="ARBA" id="ARBA00022960"/>
    </source>
</evidence>
<evidence type="ECO:0000256" key="1">
    <source>
        <dbReference type="ARBA" id="ARBA00022490"/>
    </source>
</evidence>
<name>A0A517TB07_9PLAN</name>
<feature type="binding site" evidence="6">
    <location>
        <begin position="215"/>
        <end position="218"/>
    </location>
    <ligand>
        <name>ATP</name>
        <dbReference type="ChEBI" id="CHEBI:30616"/>
    </ligand>
</feature>
<keyword evidence="1 6" id="KW-0963">Cytoplasm</keyword>
<dbReference type="OrthoDB" id="9768127at2"/>
<gene>
    <name evidence="6 7" type="primary">mreB</name>
    <name evidence="7" type="ORF">V22_28090</name>
</gene>
<comment type="caution">
    <text evidence="6">Lacks conserved residue(s) required for the propagation of feature annotation.</text>
</comment>
<evidence type="ECO:0000256" key="5">
    <source>
        <dbReference type="ARBA" id="ARBA00023458"/>
    </source>
</evidence>
<dbReference type="PANTHER" id="PTHR42749:SF1">
    <property type="entry name" value="CELL SHAPE-DETERMINING PROTEIN MREB"/>
    <property type="match status" value="1"/>
</dbReference>
<dbReference type="CDD" id="cd10225">
    <property type="entry name" value="ASKHA_NBD_MreB-like"/>
    <property type="match status" value="1"/>
</dbReference>
<dbReference type="KEGG" id="chya:V22_28090"/>
<dbReference type="PRINTS" id="PR01652">
    <property type="entry name" value="SHAPEPROTEIN"/>
</dbReference>
<dbReference type="InterPro" id="IPR004753">
    <property type="entry name" value="MreB"/>
</dbReference>
<dbReference type="GO" id="GO:0008360">
    <property type="term" value="P:regulation of cell shape"/>
    <property type="evidence" value="ECO:0007669"/>
    <property type="project" value="UniProtKB-UniRule"/>
</dbReference>
<evidence type="ECO:0000313" key="8">
    <source>
        <dbReference type="Proteomes" id="UP000319976"/>
    </source>
</evidence>
<evidence type="ECO:0000256" key="2">
    <source>
        <dbReference type="ARBA" id="ARBA00022741"/>
    </source>
</evidence>
<comment type="subcellular location">
    <subcellularLocation>
        <location evidence="6">Cytoplasm</location>
    </subcellularLocation>
    <text evidence="6">Membrane-associated.</text>
</comment>
<sequence>MMRRWRQHFCPDLAIDLGTTSTRIARSGMGVALQEPSVVAVEKESRRVLGRGMAVGRVARQMLGRTPDGIIAARPLKDGVIHDFELCEAMLKYFLLKVGKTSFGMKPRVLITVPEEISPVERRAVFTAAERAGAGRVYVISGARAAGIGGGLAISEPMATMVCNIGGGTTEAAILSLGDVVAGSSLRTAGSEMDADIIRYLRRAYSLKISESTAERLKIEIGSAASLTTELTLEVNGLDAIGGIPRKAVVTSEDIREAIRPSLDAMVAGLKALIETCQPELIADLADVGLLLTGGGAQLRNIDQYLREQLGIPVRIAHDPQRTVIQGAATCLDHMDEWRKFFGTDD</sequence>
<dbReference type="GO" id="GO:0000902">
    <property type="term" value="P:cell morphogenesis"/>
    <property type="evidence" value="ECO:0007669"/>
    <property type="project" value="InterPro"/>
</dbReference>
<dbReference type="HAMAP" id="MF_02207">
    <property type="entry name" value="MreB"/>
    <property type="match status" value="1"/>
</dbReference>
<dbReference type="Gene3D" id="3.30.420.40">
    <property type="match status" value="3"/>
</dbReference>
<dbReference type="GO" id="GO:0005524">
    <property type="term" value="F:ATP binding"/>
    <property type="evidence" value="ECO:0007669"/>
    <property type="project" value="UniProtKB-KW"/>
</dbReference>
<protein>
    <recommendedName>
        <fullName evidence="6">Cell shape-determining protein MreB</fullName>
    </recommendedName>
</protein>
<dbReference type="RefSeq" id="WP_145263667.1">
    <property type="nucleotide sequence ID" value="NZ_CP036316.1"/>
</dbReference>
<evidence type="ECO:0000256" key="3">
    <source>
        <dbReference type="ARBA" id="ARBA00022840"/>
    </source>
</evidence>
<evidence type="ECO:0000313" key="7">
    <source>
        <dbReference type="EMBL" id="QDT65554.1"/>
    </source>
</evidence>
<dbReference type="AlphaFoldDB" id="A0A517TB07"/>